<evidence type="ECO:0000259" key="1">
    <source>
        <dbReference type="Pfam" id="PF01261"/>
    </source>
</evidence>
<dbReference type="GO" id="GO:0016853">
    <property type="term" value="F:isomerase activity"/>
    <property type="evidence" value="ECO:0007669"/>
    <property type="project" value="UniProtKB-KW"/>
</dbReference>
<gene>
    <name evidence="2" type="ORF">C7445_102208</name>
</gene>
<evidence type="ECO:0000313" key="2">
    <source>
        <dbReference type="EMBL" id="TDY50648.1"/>
    </source>
</evidence>
<dbReference type="SUPFAM" id="SSF51658">
    <property type="entry name" value="Xylose isomerase-like"/>
    <property type="match status" value="1"/>
</dbReference>
<dbReference type="InterPro" id="IPR013022">
    <property type="entry name" value="Xyl_isomerase-like_TIM-brl"/>
</dbReference>
<feature type="domain" description="Xylose isomerase-like TIM barrel" evidence="1">
    <location>
        <begin position="19"/>
        <end position="253"/>
    </location>
</feature>
<accession>A0A4R8LT22</accession>
<name>A0A4R8LT22_9BACL</name>
<dbReference type="PANTHER" id="PTHR12110">
    <property type="entry name" value="HYDROXYPYRUVATE ISOMERASE"/>
    <property type="match status" value="1"/>
</dbReference>
<dbReference type="Proteomes" id="UP000294581">
    <property type="component" value="Unassembled WGS sequence"/>
</dbReference>
<organism evidence="2 3">
    <name type="scientific">Alicyclobacillus sacchari</name>
    <dbReference type="NCBI Taxonomy" id="392010"/>
    <lineage>
        <taxon>Bacteria</taxon>
        <taxon>Bacillati</taxon>
        <taxon>Bacillota</taxon>
        <taxon>Bacilli</taxon>
        <taxon>Bacillales</taxon>
        <taxon>Alicyclobacillaceae</taxon>
        <taxon>Alicyclobacillus</taxon>
    </lineage>
</organism>
<keyword evidence="2" id="KW-0413">Isomerase</keyword>
<dbReference type="InterPro" id="IPR050312">
    <property type="entry name" value="IolE/XylAMocC-like"/>
</dbReference>
<keyword evidence="3" id="KW-1185">Reference proteome</keyword>
<dbReference type="Pfam" id="PF01261">
    <property type="entry name" value="AP_endonuc_2"/>
    <property type="match status" value="1"/>
</dbReference>
<dbReference type="AlphaFoldDB" id="A0A4R8LT22"/>
<dbReference type="Gene3D" id="3.20.20.150">
    <property type="entry name" value="Divalent-metal-dependent TIM barrel enzymes"/>
    <property type="match status" value="1"/>
</dbReference>
<reference evidence="2 3" key="1">
    <citation type="submission" date="2019-03" db="EMBL/GenBank/DDBJ databases">
        <title>Genomic Encyclopedia of Type Strains, Phase IV (KMG-IV): sequencing the most valuable type-strain genomes for metagenomic binning, comparative biology and taxonomic classification.</title>
        <authorList>
            <person name="Goeker M."/>
        </authorList>
    </citation>
    <scope>NUCLEOTIDE SEQUENCE [LARGE SCALE GENOMIC DNA]</scope>
    <source>
        <strain evidence="2 3">DSM 17974</strain>
    </source>
</reference>
<comment type="caution">
    <text evidence="2">The sequence shown here is derived from an EMBL/GenBank/DDBJ whole genome shotgun (WGS) entry which is preliminary data.</text>
</comment>
<dbReference type="RefSeq" id="WP_166668962.1">
    <property type="nucleotide sequence ID" value="NZ_BSUS01000001.1"/>
</dbReference>
<protein>
    <submittedName>
        <fullName evidence="2">Sugar phosphate isomerase/epimerase</fullName>
    </submittedName>
</protein>
<evidence type="ECO:0000313" key="3">
    <source>
        <dbReference type="Proteomes" id="UP000294581"/>
    </source>
</evidence>
<sequence length="275" mass="30598">MRIAYSNLACPEWSMEDVFAKAVQFGFDGVEIRLLDGDVIPSTLNTHMQGRLTRLSKESGVEIVGIGASTKFATDDEADRRRNVEELLRYIDLAACLEVPMVRTFGGTFRAGHLSAEQAIAYVADSLAQVAPRAEALGVAVLLETHDDFSPSSLVRDVVLQVGSPMIGALWDTHHPYRMGETVAQTFENLKGTLRHVHLKDARRVGDAWQLVEFNQGDVPVREIVCTLVTHGYDGTLCIEWERKWHPEIEAAETALPKHLAILQNYLANMEQKES</sequence>
<dbReference type="InterPro" id="IPR036237">
    <property type="entry name" value="Xyl_isomerase-like_sf"/>
</dbReference>
<proteinExistence type="predicted"/>
<dbReference type="EMBL" id="SORF01000002">
    <property type="protein sequence ID" value="TDY50648.1"/>
    <property type="molecule type" value="Genomic_DNA"/>
</dbReference>